<dbReference type="GeneID" id="20206443"/>
<gene>
    <name evidence="2" type="primary">20206443</name>
    <name evidence="1" type="ORF">HELRODRAFT_177784</name>
</gene>
<dbReference type="KEGG" id="hro:HELRODRAFT_177784"/>
<organism evidence="2 3">
    <name type="scientific">Helobdella robusta</name>
    <name type="common">Californian leech</name>
    <dbReference type="NCBI Taxonomy" id="6412"/>
    <lineage>
        <taxon>Eukaryota</taxon>
        <taxon>Metazoa</taxon>
        <taxon>Spiralia</taxon>
        <taxon>Lophotrochozoa</taxon>
        <taxon>Annelida</taxon>
        <taxon>Clitellata</taxon>
        <taxon>Hirudinea</taxon>
        <taxon>Rhynchobdellida</taxon>
        <taxon>Glossiphoniidae</taxon>
        <taxon>Helobdella</taxon>
    </lineage>
</organism>
<dbReference type="InParanoid" id="T1FC94"/>
<reference evidence="1 3" key="2">
    <citation type="journal article" date="2013" name="Nature">
        <title>Insights into bilaterian evolution from three spiralian genomes.</title>
        <authorList>
            <person name="Simakov O."/>
            <person name="Marletaz F."/>
            <person name="Cho S.J."/>
            <person name="Edsinger-Gonzales E."/>
            <person name="Havlak P."/>
            <person name="Hellsten U."/>
            <person name="Kuo D.H."/>
            <person name="Larsson T."/>
            <person name="Lv J."/>
            <person name="Arendt D."/>
            <person name="Savage R."/>
            <person name="Osoegawa K."/>
            <person name="de Jong P."/>
            <person name="Grimwood J."/>
            <person name="Chapman J.A."/>
            <person name="Shapiro H."/>
            <person name="Aerts A."/>
            <person name="Otillar R.P."/>
            <person name="Terry A.Y."/>
            <person name="Boore J.L."/>
            <person name="Grigoriev I.V."/>
            <person name="Lindberg D.R."/>
            <person name="Seaver E.C."/>
            <person name="Weisblat D.A."/>
            <person name="Putnam N.H."/>
            <person name="Rokhsar D.S."/>
        </authorList>
    </citation>
    <scope>NUCLEOTIDE SEQUENCE</scope>
</reference>
<proteinExistence type="predicted"/>
<reference evidence="2" key="3">
    <citation type="submission" date="2015-06" db="UniProtKB">
        <authorList>
            <consortium name="EnsemblMetazoa"/>
        </authorList>
    </citation>
    <scope>IDENTIFICATION</scope>
</reference>
<evidence type="ECO:0008006" key="4">
    <source>
        <dbReference type="Google" id="ProtNLM"/>
    </source>
</evidence>
<dbReference type="EMBL" id="KB097304">
    <property type="protein sequence ID" value="ESN97724.1"/>
    <property type="molecule type" value="Genomic_DNA"/>
</dbReference>
<dbReference type="CTD" id="20206443"/>
<evidence type="ECO:0000313" key="1">
    <source>
        <dbReference type="EMBL" id="ESN97724.1"/>
    </source>
</evidence>
<evidence type="ECO:0000313" key="3">
    <source>
        <dbReference type="Proteomes" id="UP000015101"/>
    </source>
</evidence>
<name>T1FC94_HELRO</name>
<evidence type="ECO:0000313" key="2">
    <source>
        <dbReference type="EnsemblMetazoa" id="HelroP177784"/>
    </source>
</evidence>
<accession>T1FC94</accession>
<dbReference type="OrthoDB" id="10057240at2759"/>
<dbReference type="EMBL" id="AMQM01006184">
    <property type="status" value="NOT_ANNOTATED_CDS"/>
    <property type="molecule type" value="Genomic_DNA"/>
</dbReference>
<protein>
    <recommendedName>
        <fullName evidence="4">PiggyBac transposable element-derived protein domain-containing protein</fullName>
    </recommendedName>
</protein>
<dbReference type="Proteomes" id="UP000015101">
    <property type="component" value="Unassembled WGS sequence"/>
</dbReference>
<keyword evidence="3" id="KW-1185">Reference proteome</keyword>
<dbReference type="HOGENOM" id="CLU_1410238_0_0_1"/>
<dbReference type="RefSeq" id="XP_009024183.1">
    <property type="nucleotide sequence ID" value="XM_009025935.1"/>
</dbReference>
<sequence>MENNRFFSLKEAVDMIAEDDDIFNADIVVFPPEVVNDQSDCEDFEENDLTVNIDMPQDICGTVEVHYEIDKVKTGNKLHSQLSNGKNKILKSKKQNIPVNWKRLKPKYCSTPKDDQNLKISHLIGCLADKTETEMFQEFFDDTVIAHIIDQSQIYAQQKNRHGFELKSYQLQHPRVTSDHYILKHPEGRRLRC</sequence>
<dbReference type="AlphaFoldDB" id="T1FC94"/>
<reference evidence="3" key="1">
    <citation type="submission" date="2012-12" db="EMBL/GenBank/DDBJ databases">
        <authorList>
            <person name="Hellsten U."/>
            <person name="Grimwood J."/>
            <person name="Chapman J.A."/>
            <person name="Shapiro H."/>
            <person name="Aerts A."/>
            <person name="Otillar R.P."/>
            <person name="Terry A.Y."/>
            <person name="Boore J.L."/>
            <person name="Simakov O."/>
            <person name="Marletaz F."/>
            <person name="Cho S.-J."/>
            <person name="Edsinger-Gonzales E."/>
            <person name="Havlak P."/>
            <person name="Kuo D.-H."/>
            <person name="Larsson T."/>
            <person name="Lv J."/>
            <person name="Arendt D."/>
            <person name="Savage R."/>
            <person name="Osoegawa K."/>
            <person name="de Jong P."/>
            <person name="Lindberg D.R."/>
            <person name="Seaver E.C."/>
            <person name="Weisblat D.A."/>
            <person name="Putnam N.H."/>
            <person name="Grigoriev I.V."/>
            <person name="Rokhsar D.S."/>
        </authorList>
    </citation>
    <scope>NUCLEOTIDE SEQUENCE</scope>
</reference>
<dbReference type="EnsemblMetazoa" id="HelroT177784">
    <property type="protein sequence ID" value="HelroP177784"/>
    <property type="gene ID" value="HelroG177784"/>
</dbReference>